<reference evidence="3 4" key="1">
    <citation type="submission" date="2024-02" db="EMBL/GenBank/DDBJ databases">
        <authorList>
            <person name="Chen Y."/>
            <person name="Shah S."/>
            <person name="Dougan E. K."/>
            <person name="Thang M."/>
            <person name="Chan C."/>
        </authorList>
    </citation>
    <scope>NUCLEOTIDE SEQUENCE [LARGE SCALE GENOMIC DNA]</scope>
</reference>
<name>A0ABP0SNY3_9DINO</name>
<evidence type="ECO:0000256" key="1">
    <source>
        <dbReference type="SAM" id="MobiDB-lite"/>
    </source>
</evidence>
<comment type="caution">
    <text evidence="3">The sequence shown here is derived from an EMBL/GenBank/DDBJ whole genome shotgun (WGS) entry which is preliminary data.</text>
</comment>
<dbReference type="EMBL" id="CAXAMM010044295">
    <property type="protein sequence ID" value="CAK9114081.1"/>
    <property type="molecule type" value="Genomic_DNA"/>
</dbReference>
<dbReference type="Proteomes" id="UP001642464">
    <property type="component" value="Unassembled WGS sequence"/>
</dbReference>
<feature type="region of interest" description="Disordered" evidence="1">
    <location>
        <begin position="127"/>
        <end position="158"/>
    </location>
</feature>
<evidence type="ECO:0008006" key="5">
    <source>
        <dbReference type="Google" id="ProtNLM"/>
    </source>
</evidence>
<organism evidence="3 4">
    <name type="scientific">Durusdinium trenchii</name>
    <dbReference type="NCBI Taxonomy" id="1381693"/>
    <lineage>
        <taxon>Eukaryota</taxon>
        <taxon>Sar</taxon>
        <taxon>Alveolata</taxon>
        <taxon>Dinophyceae</taxon>
        <taxon>Suessiales</taxon>
        <taxon>Symbiodiniaceae</taxon>
        <taxon>Durusdinium</taxon>
    </lineage>
</organism>
<evidence type="ECO:0000313" key="4">
    <source>
        <dbReference type="Proteomes" id="UP001642464"/>
    </source>
</evidence>
<evidence type="ECO:0000313" key="2">
    <source>
        <dbReference type="EMBL" id="CAK9114051.1"/>
    </source>
</evidence>
<feature type="compositionally biased region" description="Basic and acidic residues" evidence="1">
    <location>
        <begin position="414"/>
        <end position="432"/>
    </location>
</feature>
<sequence>MEPFCAPLKGGNLDPSDVPAVVEVFSKSSGQGTWFVGLVVKQEQELLTIRFFDECGERKEKLLALDAEEVDYFGSHLGWPTPPSVVKVPSTTRKGQVSYLDPAMQQKFATPELAWQAYLEQHLKHGHAPERHRCPTITPLNQPSAAQGSPPTLMESLRDRGTEPRSLTAKISQLCEKSLERSDLGDLLGPRTEATAAGRLAEELAAAREPLTAAAKQVLQLERHIEAQPKSRQKLLWKRAMLRCHPDKVKEASSEAQAAEAPLAQRCGVVLSAISGLSLQTLATRRRAVFTAFRTRQLTPECYTRLEQQFPDVSQVDLAEHLRFCHAQDARQARRRVLLARWRQRKLLLEKQEPKEVKAQARPASFRAREQRRKVKQWRAAKAKEEMLRSAEEKQRQEATKACLEAQRKRREKKSKESAEAYRKQRDEEKRQAQMMAELRAVRPAQQLSEGDKQRIVQRNLDMLMRKLQAIPKLRPESAPLRSRAYDHVESRLYDTTESFVQKTGVS</sequence>
<accession>A0ABP0SNY3</accession>
<evidence type="ECO:0000313" key="3">
    <source>
        <dbReference type="EMBL" id="CAK9114081.1"/>
    </source>
</evidence>
<feature type="compositionally biased region" description="Polar residues" evidence="1">
    <location>
        <begin position="138"/>
        <end position="150"/>
    </location>
</feature>
<gene>
    <name evidence="2" type="ORF">SCF082_LOCUS52837</name>
    <name evidence="3" type="ORF">SCF082_LOCUS52850</name>
</gene>
<feature type="region of interest" description="Disordered" evidence="1">
    <location>
        <begin position="406"/>
        <end position="433"/>
    </location>
</feature>
<dbReference type="EMBL" id="CAXAMM010044284">
    <property type="protein sequence ID" value="CAK9114051.1"/>
    <property type="molecule type" value="Genomic_DNA"/>
</dbReference>
<proteinExistence type="predicted"/>
<keyword evidence="4" id="KW-1185">Reference proteome</keyword>
<protein>
    <recommendedName>
        <fullName evidence="5">J domain-containing protein</fullName>
    </recommendedName>
</protein>